<dbReference type="Proteomes" id="UP000504603">
    <property type="component" value="Unplaced"/>
</dbReference>
<dbReference type="OrthoDB" id="777694at2759"/>
<feature type="region of interest" description="Disordered" evidence="1">
    <location>
        <begin position="35"/>
        <end position="62"/>
    </location>
</feature>
<dbReference type="GeneID" id="111006280"/>
<name>A0A6J1BX13_MOMCH</name>
<accession>A0A6J1BX13</accession>
<keyword evidence="3" id="KW-1185">Reference proteome</keyword>
<dbReference type="KEGG" id="mcha:111006280"/>
<dbReference type="Gene3D" id="3.30.70.2890">
    <property type="entry name" value="XS domain"/>
    <property type="match status" value="1"/>
</dbReference>
<evidence type="ECO:0000313" key="4">
    <source>
        <dbReference type="RefSeq" id="XP_022133809.1"/>
    </source>
</evidence>
<dbReference type="RefSeq" id="XP_022133809.1">
    <property type="nucleotide sequence ID" value="XM_022278117.1"/>
</dbReference>
<protein>
    <submittedName>
        <fullName evidence="4">Uncharacterized protein LOC111006280</fullName>
    </submittedName>
</protein>
<proteinExistence type="predicted"/>
<dbReference type="InterPro" id="IPR005380">
    <property type="entry name" value="XS_domain"/>
</dbReference>
<dbReference type="AlphaFoldDB" id="A0A6J1BX13"/>
<organism evidence="3 4">
    <name type="scientific">Momordica charantia</name>
    <name type="common">Bitter gourd</name>
    <name type="synonym">Balsam pear</name>
    <dbReference type="NCBI Taxonomy" id="3673"/>
    <lineage>
        <taxon>Eukaryota</taxon>
        <taxon>Viridiplantae</taxon>
        <taxon>Streptophyta</taxon>
        <taxon>Embryophyta</taxon>
        <taxon>Tracheophyta</taxon>
        <taxon>Spermatophyta</taxon>
        <taxon>Magnoliopsida</taxon>
        <taxon>eudicotyledons</taxon>
        <taxon>Gunneridae</taxon>
        <taxon>Pentapetalae</taxon>
        <taxon>rosids</taxon>
        <taxon>fabids</taxon>
        <taxon>Cucurbitales</taxon>
        <taxon>Cucurbitaceae</taxon>
        <taxon>Momordiceae</taxon>
        <taxon>Momordica</taxon>
    </lineage>
</organism>
<dbReference type="InterPro" id="IPR038588">
    <property type="entry name" value="XS_domain_sf"/>
</dbReference>
<dbReference type="PANTHER" id="PTHR46619">
    <property type="entry name" value="RNA RECOGNITION MOTIF XS DOMAIN PROTEIN-RELATED"/>
    <property type="match status" value="1"/>
</dbReference>
<evidence type="ECO:0000256" key="1">
    <source>
        <dbReference type="SAM" id="MobiDB-lite"/>
    </source>
</evidence>
<dbReference type="Pfam" id="PF03468">
    <property type="entry name" value="XS"/>
    <property type="match status" value="1"/>
</dbReference>
<sequence length="949" mass="110193">MQCRRRDDYYVRESESMKLHAQDRLHLDHDRYGKTRREALDRSPRLRRSLSPHRVGASRREVGLGQRVDTIERRDEDWHLRTGRNNNVDSRSHSYGQARKKPNFEELYHQNDHRQLSDLQQTRVVPEPRKFHAGDEVLDYEHDLRYRHDDLRIRKDKETIEGRWSVGSGQRMTDQKLLAMEESTAMGSYSSSLNMGSTSIYKDFLPSSQSLDVRSLDDERLKFRSHVVSDKSQVTESHEVEESRRFSSRNIGYLASSGFYSKEYERSSSGPFTSKSLESYQDGQYFEVSDDFPTRSHGDLMDRLDFKSYGKRTLVDSAIDLVGGERNFTPHQQSTNSPMREHMSYFYSKPEGTVNDSNEDPSRVMQKINQTHDYIDYGRAIVSDLGDFSRPKVANSSSLKLQNPENLFANHSTGIALNRYSLREQRVLDYPDIGLTSKTINHDCEYASTGSIHVEVGRRVTQDYEVSDINPSEYSKKLHERSDYGSEREVGSHYLKERLHRSSMSKCDGETYRNSERVQRMTEGVSAYKLRDQMPKRNYFEEDMNLLDHRISMPCEYTPDKVVDMYDSGEAWMDDDTSHRYTSRKAGFDHGKYRKSNKKYDRHNFHASDDSFSCERYLDHAQKFKNGPKYMKGNRRHGPSSWIKSQNVDLRNSLHRPLKIWKNTEEDNDYVHVNDDGLSDDFIKPTESEPPEDSEEFKQMVHEAFLKCSKKLNMKPTVRKKYKEQGNAGSLYCIVCGISSSKEFLDTKRLVKHAYMSHRTGLRAQHLGLAKAICVLMGWNSAMPQDTVTWVPEVLPKEEAVVQKEDLIIWPPVIIIRNISLSHSNPDRWRVVTIEALETFLRSKNLLKGRVKITLGSPADQSVMVLKFLAMFSGLTDAERLHKFFSERRHGRVNFEVAKCRNGGAEMEGDKTEERMLYGYLGISEDLDDVEFNVRKLSTIKSKKEILEL</sequence>
<evidence type="ECO:0000259" key="2">
    <source>
        <dbReference type="Pfam" id="PF03468"/>
    </source>
</evidence>
<reference evidence="4" key="1">
    <citation type="submission" date="2025-08" db="UniProtKB">
        <authorList>
            <consortium name="RefSeq"/>
        </authorList>
    </citation>
    <scope>IDENTIFICATION</scope>
    <source>
        <strain evidence="4">OHB3-1</strain>
    </source>
</reference>
<feature type="compositionally biased region" description="Basic and acidic residues" evidence="1">
    <location>
        <begin position="35"/>
        <end position="44"/>
    </location>
</feature>
<gene>
    <name evidence="4" type="primary">LOC111006280</name>
</gene>
<feature type="domain" description="XS" evidence="2">
    <location>
        <begin position="805"/>
        <end position="928"/>
    </location>
</feature>
<evidence type="ECO:0000313" key="3">
    <source>
        <dbReference type="Proteomes" id="UP000504603"/>
    </source>
</evidence>
<dbReference type="PANTHER" id="PTHR46619:SF4">
    <property type="entry name" value="XS DOMAIN-CONTAINING PROTEIN-RELATED"/>
    <property type="match status" value="1"/>
</dbReference>
<dbReference type="GO" id="GO:0031047">
    <property type="term" value="P:regulatory ncRNA-mediated gene silencing"/>
    <property type="evidence" value="ECO:0007669"/>
    <property type="project" value="InterPro"/>
</dbReference>